<evidence type="ECO:0000259" key="4">
    <source>
        <dbReference type="PROSITE" id="PS50111"/>
    </source>
</evidence>
<dbReference type="RefSeq" id="WP_062766853.1">
    <property type="nucleotide sequence ID" value="NZ_CP121045.1"/>
</dbReference>
<dbReference type="PROSITE" id="PS50111">
    <property type="entry name" value="CHEMOTAXIS_TRANSDUC_2"/>
    <property type="match status" value="1"/>
</dbReference>
<dbReference type="GeneID" id="97244288"/>
<dbReference type="GO" id="GO:0007165">
    <property type="term" value="P:signal transduction"/>
    <property type="evidence" value="ECO:0007669"/>
    <property type="project" value="UniProtKB-KW"/>
</dbReference>
<dbReference type="Gene3D" id="1.20.120.30">
    <property type="entry name" value="Aspartate receptor, ligand-binding domain"/>
    <property type="match status" value="1"/>
</dbReference>
<dbReference type="EMBL" id="LPZR01000182">
    <property type="protein sequence ID" value="KYO51119.1"/>
    <property type="molecule type" value="Genomic_DNA"/>
</dbReference>
<feature type="domain" description="Methyl-accepting transducer" evidence="4">
    <location>
        <begin position="66"/>
        <end position="295"/>
    </location>
</feature>
<dbReference type="AlphaFoldDB" id="A0A162KF05"/>
<evidence type="ECO:0000256" key="3">
    <source>
        <dbReference type="PROSITE-ProRule" id="PRU00284"/>
    </source>
</evidence>
<dbReference type="InterPro" id="IPR004089">
    <property type="entry name" value="MCPsignal_dom"/>
</dbReference>
<dbReference type="Gene3D" id="1.10.287.950">
    <property type="entry name" value="Methyl-accepting chemotaxis protein"/>
    <property type="match status" value="1"/>
</dbReference>
<sequence length="451" mass="46255">MNAPLAAGTSAGDALIAYVDALTQGRYDATPPAANDPLGLAILRLGARLAEQAREDTDRIVGACIDSAEASVGVVHAVAAARDLEARTAGAASAVAELAASGNRVREGGRRAAEAAAVANEQAEAGVRQLRASARSVATLADGVTAAAGRVDALAAASEQIDAIVGSIEAIARQTRLLALNATIEAARAGEAGKGFAVVASEVKNLAQQTAAATDDIRSRIDGLRSEMAAIVAVMGDGARGAAEGRAAIDGLGREIEALGRGIADVSRQMAEIAGEIDSQGVASDRLAGDIAALAGLGADNRAGIEAVADALDHLEGRIGPALQALAGRHFPDQVVRLAKADHALWKKRLAAMATGRAKLSERELTDHHSCRLGRWYYGDQSAAWRGDATFRALEKPHAAVHDHGREAARAMAAGRPRDALAALDRLTSASGEVLQLLERMAPEGRPAGRN</sequence>
<dbReference type="PANTHER" id="PTHR32089">
    <property type="entry name" value="METHYL-ACCEPTING CHEMOTAXIS PROTEIN MCPB"/>
    <property type="match status" value="1"/>
</dbReference>
<proteinExistence type="inferred from homology"/>
<dbReference type="InterPro" id="IPR004090">
    <property type="entry name" value="Chemotax_Me-accpt_rcpt"/>
</dbReference>
<name>A0A162KF05_9PROT</name>
<comment type="caution">
    <text evidence="5">The sequence shown here is derived from an EMBL/GenBank/DDBJ whole genome shotgun (WGS) entry which is preliminary data.</text>
</comment>
<reference evidence="5 6" key="1">
    <citation type="submission" date="2015-12" db="EMBL/GenBank/DDBJ databases">
        <title>Genome sequence of Tistrella mobilis MCCC 1A02139.</title>
        <authorList>
            <person name="Lu L."/>
            <person name="Lai Q."/>
            <person name="Shao Z."/>
            <person name="Qian P."/>
        </authorList>
    </citation>
    <scope>NUCLEOTIDE SEQUENCE [LARGE SCALE GENOMIC DNA]</scope>
    <source>
        <strain evidence="5 6">MCCC 1A02139</strain>
    </source>
</reference>
<dbReference type="GO" id="GO:0004888">
    <property type="term" value="F:transmembrane signaling receptor activity"/>
    <property type="evidence" value="ECO:0007669"/>
    <property type="project" value="InterPro"/>
</dbReference>
<dbReference type="InterPro" id="IPR025991">
    <property type="entry name" value="Chemoreceptor_zinc-bind_dom"/>
</dbReference>
<evidence type="ECO:0000313" key="6">
    <source>
        <dbReference type="Proteomes" id="UP000075787"/>
    </source>
</evidence>
<dbReference type="Pfam" id="PF00015">
    <property type="entry name" value="MCPsignal"/>
    <property type="match status" value="1"/>
</dbReference>
<evidence type="ECO:0000256" key="1">
    <source>
        <dbReference type="ARBA" id="ARBA00023224"/>
    </source>
</evidence>
<dbReference type="SUPFAM" id="SSF58104">
    <property type="entry name" value="Methyl-accepting chemotaxis protein (MCP) signaling domain"/>
    <property type="match status" value="1"/>
</dbReference>
<accession>A0A162KF05</accession>
<evidence type="ECO:0000256" key="2">
    <source>
        <dbReference type="ARBA" id="ARBA00029447"/>
    </source>
</evidence>
<gene>
    <name evidence="5" type="ORF">AUP44_10075</name>
</gene>
<organism evidence="5 6">
    <name type="scientific">Tistrella mobilis</name>
    <dbReference type="NCBI Taxonomy" id="171437"/>
    <lineage>
        <taxon>Bacteria</taxon>
        <taxon>Pseudomonadati</taxon>
        <taxon>Pseudomonadota</taxon>
        <taxon>Alphaproteobacteria</taxon>
        <taxon>Geminicoccales</taxon>
        <taxon>Geminicoccaceae</taxon>
        <taxon>Tistrella</taxon>
    </lineage>
</organism>
<evidence type="ECO:0000313" key="5">
    <source>
        <dbReference type="EMBL" id="KYO51119.1"/>
    </source>
</evidence>
<dbReference type="Pfam" id="PF13682">
    <property type="entry name" value="CZB"/>
    <property type="match status" value="1"/>
</dbReference>
<dbReference type="PRINTS" id="PR00260">
    <property type="entry name" value="CHEMTRNSDUCR"/>
</dbReference>
<dbReference type="SMART" id="SM00283">
    <property type="entry name" value="MA"/>
    <property type="match status" value="1"/>
</dbReference>
<comment type="similarity">
    <text evidence="2">Belongs to the methyl-accepting chemotaxis (MCP) protein family.</text>
</comment>
<dbReference type="PANTHER" id="PTHR32089:SF112">
    <property type="entry name" value="LYSOZYME-LIKE PROTEIN-RELATED"/>
    <property type="match status" value="1"/>
</dbReference>
<protein>
    <recommendedName>
        <fullName evidence="4">Methyl-accepting transducer domain-containing protein</fullName>
    </recommendedName>
</protein>
<dbReference type="GO" id="GO:0006935">
    <property type="term" value="P:chemotaxis"/>
    <property type="evidence" value="ECO:0007669"/>
    <property type="project" value="InterPro"/>
</dbReference>
<dbReference type="GO" id="GO:0016020">
    <property type="term" value="C:membrane"/>
    <property type="evidence" value="ECO:0007669"/>
    <property type="project" value="InterPro"/>
</dbReference>
<keyword evidence="1 3" id="KW-0807">Transducer</keyword>
<dbReference type="Proteomes" id="UP000075787">
    <property type="component" value="Unassembled WGS sequence"/>
</dbReference>
<dbReference type="OrthoDB" id="266313at2"/>